<evidence type="ECO:0000313" key="7">
    <source>
        <dbReference type="EMBL" id="CAA9428204.1"/>
    </source>
</evidence>
<dbReference type="InterPro" id="IPR036237">
    <property type="entry name" value="Xyl_isomerase-like_sf"/>
</dbReference>
<dbReference type="GO" id="GO:0009411">
    <property type="term" value="P:response to UV"/>
    <property type="evidence" value="ECO:0007669"/>
    <property type="project" value="InterPro"/>
</dbReference>
<gene>
    <name evidence="7" type="ORF">AVDCRST_MAG03-3046</name>
</gene>
<keyword evidence="2 7" id="KW-0255">Endonuclease</keyword>
<evidence type="ECO:0000256" key="6">
    <source>
        <dbReference type="ARBA" id="ARBA00023204"/>
    </source>
</evidence>
<evidence type="ECO:0000256" key="4">
    <source>
        <dbReference type="ARBA" id="ARBA00022769"/>
    </source>
</evidence>
<keyword evidence="4" id="KW-0228">DNA excision</keyword>
<organism evidence="7">
    <name type="scientific">uncultured Rubrobacteraceae bacterium</name>
    <dbReference type="NCBI Taxonomy" id="349277"/>
    <lineage>
        <taxon>Bacteria</taxon>
        <taxon>Bacillati</taxon>
        <taxon>Actinomycetota</taxon>
        <taxon>Rubrobacteria</taxon>
        <taxon>Rubrobacterales</taxon>
        <taxon>Rubrobacteraceae</taxon>
        <taxon>environmental samples</taxon>
    </lineage>
</organism>
<evidence type="ECO:0000256" key="5">
    <source>
        <dbReference type="ARBA" id="ARBA00022801"/>
    </source>
</evidence>
<dbReference type="Pfam" id="PF03851">
    <property type="entry name" value="UvdE"/>
    <property type="match status" value="1"/>
</dbReference>
<keyword evidence="6" id="KW-0234">DNA repair</keyword>
<accession>A0A6J4Q551</accession>
<reference evidence="7" key="1">
    <citation type="submission" date="2020-02" db="EMBL/GenBank/DDBJ databases">
        <authorList>
            <person name="Meier V. D."/>
        </authorList>
    </citation>
    <scope>NUCLEOTIDE SEQUENCE</scope>
    <source>
        <strain evidence="7">AVDCRST_MAG03</strain>
    </source>
</reference>
<keyword evidence="5" id="KW-0378">Hydrolase</keyword>
<proteinExistence type="predicted"/>
<protein>
    <submittedName>
        <fullName evidence="7">UV damage repair endonuclease</fullName>
    </submittedName>
</protein>
<keyword evidence="1" id="KW-0540">Nuclease</keyword>
<dbReference type="InterPro" id="IPR004601">
    <property type="entry name" value="UvdE"/>
</dbReference>
<evidence type="ECO:0000256" key="3">
    <source>
        <dbReference type="ARBA" id="ARBA00022763"/>
    </source>
</evidence>
<dbReference type="PANTHER" id="PTHR31290:SF5">
    <property type="entry name" value="UV-DAMAGE ENDONUCLEASE"/>
    <property type="match status" value="1"/>
</dbReference>
<dbReference type="NCBIfam" id="TIGR00629">
    <property type="entry name" value="uvde"/>
    <property type="match status" value="1"/>
</dbReference>
<evidence type="ECO:0000256" key="2">
    <source>
        <dbReference type="ARBA" id="ARBA00022759"/>
    </source>
</evidence>
<name>A0A6J4Q551_9ACTN</name>
<dbReference type="PANTHER" id="PTHR31290">
    <property type="entry name" value="UV-DAMAGE ENDONUCLEASE"/>
    <property type="match status" value="1"/>
</dbReference>
<dbReference type="EMBL" id="CADCUT010000181">
    <property type="protein sequence ID" value="CAA9428204.1"/>
    <property type="molecule type" value="Genomic_DNA"/>
</dbReference>
<keyword evidence="3" id="KW-0227">DNA damage</keyword>
<dbReference type="AlphaFoldDB" id="A0A6J4Q551"/>
<dbReference type="GO" id="GO:0016787">
    <property type="term" value="F:hydrolase activity"/>
    <property type="evidence" value="ECO:0007669"/>
    <property type="project" value="UniProtKB-KW"/>
</dbReference>
<dbReference type="GO" id="GO:0006289">
    <property type="term" value="P:nucleotide-excision repair"/>
    <property type="evidence" value="ECO:0007669"/>
    <property type="project" value="InterPro"/>
</dbReference>
<dbReference type="Gene3D" id="3.20.20.150">
    <property type="entry name" value="Divalent-metal-dependent TIM barrel enzymes"/>
    <property type="match status" value="1"/>
</dbReference>
<dbReference type="SUPFAM" id="SSF51658">
    <property type="entry name" value="Xylose isomerase-like"/>
    <property type="match status" value="1"/>
</dbReference>
<dbReference type="GO" id="GO:0004519">
    <property type="term" value="F:endonuclease activity"/>
    <property type="evidence" value="ECO:0007669"/>
    <property type="project" value="UniProtKB-KW"/>
</dbReference>
<sequence length="312" mass="34342">MLSEGAARGVRTRGAGSVYLLGMIRYGYPAQNLTLPATTNRTLRLASLADVEKVRALVWENLLGLETIIRWNAERGIRLFRIGQGLIPFASHQAFPYDWPEEHGDDLRYLGALARSLDMRLSMHPGQFINPGSPNPETARRSLDELRYATRVFDLMGNSDAVVVLHLGGAYDDRPAAITRFVEALRPETGILRYLALENDERIWTVEEVSTTARTLGIPAILDNLHHALNPGGLSLGEALDLALPTWAARGERPKVHLSSQDPAKRPGAHAHSIEAEDWAAFLDALDGRETDVMVEAKGKEVALSVMRSALV</sequence>
<evidence type="ECO:0000256" key="1">
    <source>
        <dbReference type="ARBA" id="ARBA00022722"/>
    </source>
</evidence>